<keyword evidence="4" id="KW-1185">Reference proteome</keyword>
<name>A0ABR0K6Q1_9EURO</name>
<dbReference type="EMBL" id="JAVRRG010000078">
    <property type="protein sequence ID" value="KAK5089424.1"/>
    <property type="molecule type" value="Genomic_DNA"/>
</dbReference>
<dbReference type="Proteomes" id="UP001345013">
    <property type="component" value="Unassembled WGS sequence"/>
</dbReference>
<feature type="compositionally biased region" description="Low complexity" evidence="1">
    <location>
        <begin position="368"/>
        <end position="393"/>
    </location>
</feature>
<feature type="compositionally biased region" description="Polar residues" evidence="1">
    <location>
        <begin position="317"/>
        <end position="329"/>
    </location>
</feature>
<evidence type="ECO:0000256" key="1">
    <source>
        <dbReference type="SAM" id="MobiDB-lite"/>
    </source>
</evidence>
<evidence type="ECO:0000313" key="4">
    <source>
        <dbReference type="Proteomes" id="UP001345013"/>
    </source>
</evidence>
<feature type="region of interest" description="Disordered" evidence="1">
    <location>
        <begin position="316"/>
        <end position="461"/>
    </location>
</feature>
<evidence type="ECO:0000313" key="3">
    <source>
        <dbReference type="EMBL" id="KAK5089424.1"/>
    </source>
</evidence>
<feature type="compositionally biased region" description="Basic and acidic residues" evidence="1">
    <location>
        <begin position="762"/>
        <end position="771"/>
    </location>
</feature>
<feature type="compositionally biased region" description="Gly residues" evidence="1">
    <location>
        <begin position="822"/>
        <end position="833"/>
    </location>
</feature>
<dbReference type="InterPro" id="IPR029052">
    <property type="entry name" value="Metallo-depent_PP-like"/>
</dbReference>
<dbReference type="PANTHER" id="PTHR12849">
    <property type="entry name" value="RNA LARIAT DEBRANCHING ENZYME"/>
    <property type="match status" value="1"/>
</dbReference>
<feature type="domain" description="Lariat debranching enzyme C-terminal" evidence="2">
    <location>
        <begin position="636"/>
        <end position="791"/>
    </location>
</feature>
<dbReference type="Pfam" id="PF05011">
    <property type="entry name" value="DBR1"/>
    <property type="match status" value="1"/>
</dbReference>
<evidence type="ECO:0000259" key="2">
    <source>
        <dbReference type="SMART" id="SM01124"/>
    </source>
</evidence>
<proteinExistence type="predicted"/>
<dbReference type="SUPFAM" id="SSF56300">
    <property type="entry name" value="Metallo-dependent phosphatases"/>
    <property type="match status" value="1"/>
</dbReference>
<protein>
    <submittedName>
        <fullName evidence="3">Lariat debranching enzyme</fullName>
    </submittedName>
</protein>
<organism evidence="3 4">
    <name type="scientific">Lithohypha guttulata</name>
    <dbReference type="NCBI Taxonomy" id="1690604"/>
    <lineage>
        <taxon>Eukaryota</taxon>
        <taxon>Fungi</taxon>
        <taxon>Dikarya</taxon>
        <taxon>Ascomycota</taxon>
        <taxon>Pezizomycotina</taxon>
        <taxon>Eurotiomycetes</taxon>
        <taxon>Chaetothyriomycetidae</taxon>
        <taxon>Chaetothyriales</taxon>
        <taxon>Trichomeriaceae</taxon>
        <taxon>Lithohypha</taxon>
    </lineage>
</organism>
<feature type="compositionally biased region" description="Basic residues" evidence="1">
    <location>
        <begin position="834"/>
        <end position="851"/>
    </location>
</feature>
<feature type="compositionally biased region" description="Polar residues" evidence="1">
    <location>
        <begin position="441"/>
        <end position="450"/>
    </location>
</feature>
<dbReference type="InterPro" id="IPR007708">
    <property type="entry name" value="DBR1_C"/>
</dbReference>
<dbReference type="SMART" id="SM01124">
    <property type="entry name" value="DBR1"/>
    <property type="match status" value="1"/>
</dbReference>
<gene>
    <name evidence="3" type="primary">DBR1</name>
    <name evidence="3" type="ORF">LTR24_006240</name>
</gene>
<reference evidence="3 4" key="1">
    <citation type="submission" date="2023-08" db="EMBL/GenBank/DDBJ databases">
        <title>Black Yeasts Isolated from many extreme environments.</title>
        <authorList>
            <person name="Coleine C."/>
            <person name="Stajich J.E."/>
            <person name="Selbmann L."/>
        </authorList>
    </citation>
    <scope>NUCLEOTIDE SEQUENCE [LARGE SCALE GENOMIC DNA]</scope>
    <source>
        <strain evidence="3 4">CCFEE 5885</strain>
    </source>
</reference>
<accession>A0ABR0K6Q1</accession>
<feature type="region of interest" description="Disordered" evidence="1">
    <location>
        <begin position="753"/>
        <end position="774"/>
    </location>
</feature>
<dbReference type="PANTHER" id="PTHR12849:SF0">
    <property type="entry name" value="LARIAT DEBRANCHING ENZYME"/>
    <property type="match status" value="1"/>
</dbReference>
<comment type="caution">
    <text evidence="3">The sequence shown here is derived from an EMBL/GenBank/DDBJ whole genome shotgun (WGS) entry which is preliminary data.</text>
</comment>
<sequence length="851" mass="95183">MSQSLRIAVEGCAVRTRQDLNVTAMPPKYRQMGDFHQYYYGTKTAPYLTVFIGGNHEASNHLSELYYGGWAAPNIYYLGAANVVKLGPLKIAALSGIYKEHDYNKPHYERLPYSDRTMRTIYHQREIDVRKLLAYRSQADIGISHDWPHQIEWLGDYLFLFRRKDYFLQDALNGELGSKAAALVMDRLRPSHWFSAHMHFKYAALKDYEKFDQSLVVQAQEQYRPRQRQVQILKRKDGDKAQEVPVAESENTTMAQGNPAAAAVSGWTSFGDTIEAHDAEIYAREQQAEKEHEKQFGKRTVADYKFEETFKEVSVAQDGNAQSRQNLSPESKVAPQIPQLDGACFSAPKRRRKSSAFHATEGPPTSRAVDQTDGATQQATTVINPDAIDINISDSEDDNSIKPILPQESSSQTQHPARVTNPDALDVDMSGSEEDEGQKPMLSQGQGTSDSKPDEYRHPTGRKLCLPYQEFLSPARSSPKWASIKEMRSKETVQAFSADVRPTELSSGIALPVPYMPQPSLVNDTDLNSFKGSSVNDISQRRANATTTANQQAKRTESIDSYVVVDPSDLKDYEQTLPETTPKPHPLEEAQIRQQHQSEQTKGGDEVPEELRAQLASLSTTFAPEEKVERTPDLPFPSETIPNMVTRFLALSKVEKGRDLEFLQLLEIDPLSHETHGNAPSRPLKLEYDPEWLAILRAFAPELVLGGAPHDKIPPHRGDTYYREKVLEEEKWIQENVVDKGLLVIPENFEVTSGTDLQNGEHSGDDGDMPREQSNPQTARFCELIGIENKFDFSEEDRNARVAAGPPGGVAEEHRGGFRHSGNGGRGRGGRGGGRGRGRGRGRGGRGRGRW</sequence>
<feature type="region of interest" description="Disordered" evidence="1">
    <location>
        <begin position="798"/>
        <end position="851"/>
    </location>
</feature>
<feature type="region of interest" description="Disordered" evidence="1">
    <location>
        <begin position="574"/>
        <end position="606"/>
    </location>
</feature>
<feature type="compositionally biased region" description="Polar residues" evidence="1">
    <location>
        <begin position="592"/>
        <end position="601"/>
    </location>
</feature>